<organism evidence="3 4">
    <name type="scientific">Pseudogemmobacter faecipullorum</name>
    <dbReference type="NCBI Taxonomy" id="2755041"/>
    <lineage>
        <taxon>Bacteria</taxon>
        <taxon>Pseudomonadati</taxon>
        <taxon>Pseudomonadota</taxon>
        <taxon>Alphaproteobacteria</taxon>
        <taxon>Rhodobacterales</taxon>
        <taxon>Paracoccaceae</taxon>
        <taxon>Pseudogemmobacter</taxon>
    </lineage>
</organism>
<protein>
    <submittedName>
        <fullName evidence="3">Helix-turn-helix transcriptional regulator</fullName>
    </submittedName>
</protein>
<evidence type="ECO:0000256" key="1">
    <source>
        <dbReference type="ARBA" id="ARBA00023125"/>
    </source>
</evidence>
<dbReference type="Pfam" id="PF01381">
    <property type="entry name" value="HTH_3"/>
    <property type="match status" value="1"/>
</dbReference>
<name>A0ABS8CM53_9RHOB</name>
<evidence type="ECO:0000313" key="4">
    <source>
        <dbReference type="Proteomes" id="UP001198571"/>
    </source>
</evidence>
<dbReference type="InterPro" id="IPR050807">
    <property type="entry name" value="TransReg_Diox_bact_type"/>
</dbReference>
<dbReference type="RefSeq" id="WP_226935412.1">
    <property type="nucleotide sequence ID" value="NZ_JACDXX010000008.1"/>
</dbReference>
<dbReference type="PANTHER" id="PTHR46797">
    <property type="entry name" value="HTH-TYPE TRANSCRIPTIONAL REGULATOR"/>
    <property type="match status" value="1"/>
</dbReference>
<dbReference type="CDD" id="cd00093">
    <property type="entry name" value="HTH_XRE"/>
    <property type="match status" value="1"/>
</dbReference>
<keyword evidence="1" id="KW-0238">DNA-binding</keyword>
<reference evidence="3 4" key="1">
    <citation type="submission" date="2020-07" db="EMBL/GenBank/DDBJ databases">
        <title>Pseudogemmobacter sp. nov., isolated from poultry manure in Taiwan.</title>
        <authorList>
            <person name="Lin S.-Y."/>
            <person name="Tang Y.-S."/>
            <person name="Young C.-C."/>
        </authorList>
    </citation>
    <scope>NUCLEOTIDE SEQUENCE [LARGE SCALE GENOMIC DNA]</scope>
    <source>
        <strain evidence="3 4">CC-YST710</strain>
    </source>
</reference>
<dbReference type="PROSITE" id="PS50943">
    <property type="entry name" value="HTH_CROC1"/>
    <property type="match status" value="1"/>
</dbReference>
<proteinExistence type="predicted"/>
<dbReference type="EMBL" id="JACDXX010000008">
    <property type="protein sequence ID" value="MCB5410476.1"/>
    <property type="molecule type" value="Genomic_DNA"/>
</dbReference>
<accession>A0ABS8CM53</accession>
<evidence type="ECO:0000313" key="3">
    <source>
        <dbReference type="EMBL" id="MCB5410476.1"/>
    </source>
</evidence>
<dbReference type="Proteomes" id="UP001198571">
    <property type="component" value="Unassembled WGS sequence"/>
</dbReference>
<dbReference type="InterPro" id="IPR010982">
    <property type="entry name" value="Lambda_DNA-bd_dom_sf"/>
</dbReference>
<comment type="caution">
    <text evidence="3">The sequence shown here is derived from an EMBL/GenBank/DDBJ whole genome shotgun (WGS) entry which is preliminary data.</text>
</comment>
<dbReference type="SMART" id="SM00530">
    <property type="entry name" value="HTH_XRE"/>
    <property type="match status" value="1"/>
</dbReference>
<feature type="domain" description="HTH cro/C1-type" evidence="2">
    <location>
        <begin position="4"/>
        <end position="59"/>
    </location>
</feature>
<keyword evidence="4" id="KW-1185">Reference proteome</keyword>
<sequence length="98" mass="10633">MKELAQIRRAMGLTQKQLAEKAGVDQATISKIETTPSYNYTAEMITKLAEALNVEAAELFGLTELQARIIAAIRSIDDPAQQAAAVLVLETMAASKRQ</sequence>
<gene>
    <name evidence="3" type="ORF">H0485_10745</name>
</gene>
<dbReference type="Gene3D" id="1.10.260.40">
    <property type="entry name" value="lambda repressor-like DNA-binding domains"/>
    <property type="match status" value="1"/>
</dbReference>
<dbReference type="SUPFAM" id="SSF47413">
    <property type="entry name" value="lambda repressor-like DNA-binding domains"/>
    <property type="match status" value="1"/>
</dbReference>
<dbReference type="PANTHER" id="PTHR46797:SF1">
    <property type="entry name" value="METHYLPHOSPHONATE SYNTHASE"/>
    <property type="match status" value="1"/>
</dbReference>
<dbReference type="InterPro" id="IPR001387">
    <property type="entry name" value="Cro/C1-type_HTH"/>
</dbReference>
<evidence type="ECO:0000259" key="2">
    <source>
        <dbReference type="PROSITE" id="PS50943"/>
    </source>
</evidence>